<feature type="non-terminal residue" evidence="1">
    <location>
        <position position="1"/>
    </location>
</feature>
<keyword evidence="2" id="KW-1185">Reference proteome</keyword>
<evidence type="ECO:0008006" key="3">
    <source>
        <dbReference type="Google" id="ProtNLM"/>
    </source>
</evidence>
<evidence type="ECO:0000313" key="1">
    <source>
        <dbReference type="EMBL" id="KAL0171755.1"/>
    </source>
</evidence>
<dbReference type="InterPro" id="IPR036397">
    <property type="entry name" value="RNaseH_sf"/>
</dbReference>
<organism evidence="1 2">
    <name type="scientific">Cirrhinus mrigala</name>
    <name type="common">Mrigala</name>
    <dbReference type="NCBI Taxonomy" id="683832"/>
    <lineage>
        <taxon>Eukaryota</taxon>
        <taxon>Metazoa</taxon>
        <taxon>Chordata</taxon>
        <taxon>Craniata</taxon>
        <taxon>Vertebrata</taxon>
        <taxon>Euteleostomi</taxon>
        <taxon>Actinopterygii</taxon>
        <taxon>Neopterygii</taxon>
        <taxon>Teleostei</taxon>
        <taxon>Ostariophysi</taxon>
        <taxon>Cypriniformes</taxon>
        <taxon>Cyprinidae</taxon>
        <taxon>Labeoninae</taxon>
        <taxon>Labeonini</taxon>
        <taxon>Cirrhinus</taxon>
    </lineage>
</organism>
<proteinExistence type="predicted"/>
<protein>
    <recommendedName>
        <fullName evidence="3">Transposase</fullName>
    </recommendedName>
</protein>
<evidence type="ECO:0000313" key="2">
    <source>
        <dbReference type="Proteomes" id="UP001529510"/>
    </source>
</evidence>
<accession>A0ABD0PD49</accession>
<sequence>MCGGEEYQENCVSPTVKHGGGSIMVWGCMSAAGTGELQFIEGNMDSITYCTFLKQNMMPSFQKLGRTAVFQHDNDPKHTAKMTIALLKKVQVK</sequence>
<reference evidence="1 2" key="1">
    <citation type="submission" date="2024-05" db="EMBL/GenBank/DDBJ databases">
        <title>Genome sequencing and assembly of Indian major carp, Cirrhinus mrigala (Hamilton, 1822).</title>
        <authorList>
            <person name="Mohindra V."/>
            <person name="Chowdhury L.M."/>
            <person name="Lal K."/>
            <person name="Jena J.K."/>
        </authorList>
    </citation>
    <scope>NUCLEOTIDE SEQUENCE [LARGE SCALE GENOMIC DNA]</scope>
    <source>
        <strain evidence="1">CM1030</strain>
        <tissue evidence="1">Blood</tissue>
    </source>
</reference>
<comment type="caution">
    <text evidence="1">The sequence shown here is derived from an EMBL/GenBank/DDBJ whole genome shotgun (WGS) entry which is preliminary data.</text>
</comment>
<gene>
    <name evidence="1" type="ORF">M9458_032066</name>
</gene>
<dbReference type="Proteomes" id="UP001529510">
    <property type="component" value="Unassembled WGS sequence"/>
</dbReference>
<dbReference type="EMBL" id="JAMKFB020000016">
    <property type="protein sequence ID" value="KAL0171755.1"/>
    <property type="molecule type" value="Genomic_DNA"/>
</dbReference>
<dbReference type="Gene3D" id="3.30.420.10">
    <property type="entry name" value="Ribonuclease H-like superfamily/Ribonuclease H"/>
    <property type="match status" value="1"/>
</dbReference>
<dbReference type="AlphaFoldDB" id="A0ABD0PD49"/>
<name>A0ABD0PD49_CIRMR</name>
<feature type="non-terminal residue" evidence="1">
    <location>
        <position position="93"/>
    </location>
</feature>